<dbReference type="EMBL" id="CADCXV010000659">
    <property type="protein sequence ID" value="CAB0031903.1"/>
    <property type="molecule type" value="Genomic_DNA"/>
</dbReference>
<feature type="compositionally biased region" description="Low complexity" evidence="1">
    <location>
        <begin position="46"/>
        <end position="56"/>
    </location>
</feature>
<feature type="region of interest" description="Disordered" evidence="1">
    <location>
        <begin position="40"/>
        <end position="67"/>
    </location>
</feature>
<dbReference type="GO" id="GO:0071897">
    <property type="term" value="P:DNA biosynthetic process"/>
    <property type="evidence" value="ECO:0007669"/>
    <property type="project" value="UniProtKB-ARBA"/>
</dbReference>
<dbReference type="InterPro" id="IPR000477">
    <property type="entry name" value="RT_dom"/>
</dbReference>
<dbReference type="SUPFAM" id="SSF56672">
    <property type="entry name" value="DNA/RNA polymerases"/>
    <property type="match status" value="1"/>
</dbReference>
<gene>
    <name evidence="3" type="ORF">TBRA_LOCUS3859</name>
</gene>
<evidence type="ECO:0000313" key="4">
    <source>
        <dbReference type="Proteomes" id="UP000479190"/>
    </source>
</evidence>
<dbReference type="AlphaFoldDB" id="A0A6H5IAL0"/>
<dbReference type="OrthoDB" id="7700848at2759"/>
<feature type="region of interest" description="Disordered" evidence="1">
    <location>
        <begin position="450"/>
        <end position="476"/>
    </location>
</feature>
<evidence type="ECO:0000313" key="3">
    <source>
        <dbReference type="EMBL" id="CAB0031903.1"/>
    </source>
</evidence>
<dbReference type="Pfam" id="PF00078">
    <property type="entry name" value="RVT_1"/>
    <property type="match status" value="1"/>
</dbReference>
<reference evidence="3 4" key="1">
    <citation type="submission" date="2020-02" db="EMBL/GenBank/DDBJ databases">
        <authorList>
            <person name="Ferguson B K."/>
        </authorList>
    </citation>
    <scope>NUCLEOTIDE SEQUENCE [LARGE SCALE GENOMIC DNA]</scope>
</reference>
<accession>A0A6H5IAL0</accession>
<feature type="domain" description="Reverse transcriptase" evidence="2">
    <location>
        <begin position="1"/>
        <end position="395"/>
    </location>
</feature>
<dbReference type="Proteomes" id="UP000479190">
    <property type="component" value="Unassembled WGS sequence"/>
</dbReference>
<name>A0A6H5IAL0_9HYME</name>
<evidence type="ECO:0000259" key="2">
    <source>
        <dbReference type="PROSITE" id="PS50878"/>
    </source>
</evidence>
<keyword evidence="4" id="KW-1185">Reference proteome</keyword>
<organism evidence="3 4">
    <name type="scientific">Trichogramma brassicae</name>
    <dbReference type="NCBI Taxonomy" id="86971"/>
    <lineage>
        <taxon>Eukaryota</taxon>
        <taxon>Metazoa</taxon>
        <taxon>Ecdysozoa</taxon>
        <taxon>Arthropoda</taxon>
        <taxon>Hexapoda</taxon>
        <taxon>Insecta</taxon>
        <taxon>Pterygota</taxon>
        <taxon>Neoptera</taxon>
        <taxon>Endopterygota</taxon>
        <taxon>Hymenoptera</taxon>
        <taxon>Apocrita</taxon>
        <taxon>Proctotrupomorpha</taxon>
        <taxon>Chalcidoidea</taxon>
        <taxon>Trichogrammatidae</taxon>
        <taxon>Trichogramma</taxon>
    </lineage>
</organism>
<dbReference type="PROSITE" id="PS50878">
    <property type="entry name" value="RT_POL"/>
    <property type="match status" value="1"/>
</dbReference>
<dbReference type="PANTHER" id="PTHR19446">
    <property type="entry name" value="REVERSE TRANSCRIPTASES"/>
    <property type="match status" value="1"/>
</dbReference>
<proteinExistence type="predicted"/>
<evidence type="ECO:0000256" key="1">
    <source>
        <dbReference type="SAM" id="MobiDB-lite"/>
    </source>
</evidence>
<dbReference type="InterPro" id="IPR043502">
    <property type="entry name" value="DNA/RNA_pol_sf"/>
</dbReference>
<protein>
    <recommendedName>
        <fullName evidence="2">Reverse transcriptase domain-containing protein</fullName>
    </recommendedName>
</protein>
<sequence>MLLLNTSDTRRGLTHVKFVRTVQIRTHRLLVNCQRKGDRRNEYDDSAASSLQSSISRGFSPPMSPTPSCNSNHRVYDSLQQYQNGRVSNGGQLIVSERRRDQRCVHWCRQQQCAAYVKIRASPRSMYTVRRLNLQQPPNHARWCSEATQVWPSCQCCRVDLRRVKSAAMCDGQQEQQVPEPVDYGRAKNRTKAKATCTRRSSGTRLSWALAPRWNHGTKKYCAVVTLDMKNAFNSARWNNINATLRRIRTPEYLLRIVGSYLSVRVLNYDTDDGPEPYTVTAGVPQGSVLRPILWNVMYDTVLRLNFRGNVKIIGFADDIALVAVAKHLWQIDYDLSSAIEPLRCALQELGLVLADHKTEALLISSRKKMETITIRVGDCSIRSSPCIRYLGLYIDSRLRFDQLLQIVSEKAARVAGALAKIMPNTGRPRSSRRELYAYVDPPVGSTHLELGDRDAGLHPSSRGCTSTSLPARDQRATTRLLRRDVRHSQRTSAGPTRE</sequence>